<dbReference type="OrthoDB" id="2284923at2759"/>
<gene>
    <name evidence="2" type="ORF">GGI19_002476</name>
</gene>
<dbReference type="EMBL" id="JANBUH010000123">
    <property type="protein sequence ID" value="KAJ2754353.1"/>
    <property type="molecule type" value="Genomic_DNA"/>
</dbReference>
<evidence type="ECO:0000259" key="1">
    <source>
        <dbReference type="Pfam" id="PF00078"/>
    </source>
</evidence>
<feature type="domain" description="Reverse transcriptase" evidence="1">
    <location>
        <begin position="11"/>
        <end position="106"/>
    </location>
</feature>
<proteinExistence type="predicted"/>
<dbReference type="InterPro" id="IPR000477">
    <property type="entry name" value="RT_dom"/>
</dbReference>
<evidence type="ECO:0000313" key="3">
    <source>
        <dbReference type="Proteomes" id="UP001140011"/>
    </source>
</evidence>
<keyword evidence="3" id="KW-1185">Reference proteome</keyword>
<dbReference type="AlphaFoldDB" id="A0A9W8GX63"/>
<evidence type="ECO:0000313" key="2">
    <source>
        <dbReference type="EMBL" id="KAJ2754353.1"/>
    </source>
</evidence>
<protein>
    <recommendedName>
        <fullName evidence="1">Reverse transcriptase domain-containing protein</fullName>
    </recommendedName>
</protein>
<dbReference type="Pfam" id="PF00078">
    <property type="entry name" value="RVT_1"/>
    <property type="match status" value="1"/>
</dbReference>
<reference evidence="2" key="1">
    <citation type="submission" date="2022-07" db="EMBL/GenBank/DDBJ databases">
        <title>Phylogenomic reconstructions and comparative analyses of Kickxellomycotina fungi.</title>
        <authorList>
            <person name="Reynolds N.K."/>
            <person name="Stajich J.E."/>
            <person name="Barry K."/>
            <person name="Grigoriev I.V."/>
            <person name="Crous P."/>
            <person name="Smith M.E."/>
        </authorList>
    </citation>
    <scope>NUCLEOTIDE SEQUENCE</scope>
    <source>
        <strain evidence="2">BCRC 34297</strain>
    </source>
</reference>
<sequence length="163" mass="17583">MLLKTSFVAVVGNELSEPQAVLGGVVQGSSPSLLLFSYTIDKAPSLVRKEGLSACAAPRRIGVVAIADDISTVARSPDEAQSILDVMFTFAAEQKITWAPEKLMIGVEGIALKKHIELLCMHARAKLGYMHSVGITHLGGNLNRVIGMYKAFIRPTMKYALEI</sequence>
<accession>A0A9W8GX63</accession>
<name>A0A9W8GX63_9FUNG</name>
<dbReference type="Proteomes" id="UP001140011">
    <property type="component" value="Unassembled WGS sequence"/>
</dbReference>
<comment type="caution">
    <text evidence="2">The sequence shown here is derived from an EMBL/GenBank/DDBJ whole genome shotgun (WGS) entry which is preliminary data.</text>
</comment>
<organism evidence="2 3">
    <name type="scientific">Coemansia pectinata</name>
    <dbReference type="NCBI Taxonomy" id="1052879"/>
    <lineage>
        <taxon>Eukaryota</taxon>
        <taxon>Fungi</taxon>
        <taxon>Fungi incertae sedis</taxon>
        <taxon>Zoopagomycota</taxon>
        <taxon>Kickxellomycotina</taxon>
        <taxon>Kickxellomycetes</taxon>
        <taxon>Kickxellales</taxon>
        <taxon>Kickxellaceae</taxon>
        <taxon>Coemansia</taxon>
    </lineage>
</organism>